<sequence length="390" mass="42206">MSGNASNFESDDDFGINHDARHVQGNPVASQILASLPNPVFVLDRDNQFQFLNHAAEMFFQSSQSIIFAQALQSFIASDSPLFSMLSRARDQNRSVADQGLELAGPRVGYKLVNVQITPFENNGSLLVTMQERALAERLRGQSLFRGAARSVTSMAAMLAHEVKNPLAGIKGAAQLLEADLEASETNLTRMIVEETDRVTALLDRMEGFAGGASVVMTSVNIHEVLDHCLELAAASYGVHLDMKRAYDPSLPFVEGHRDLLIQAFINIIKNASEATDKNGELIIRTSYAPGRRLSSASIAGQLHVPIQVEVIDNGRGIPEDIRDHLFDPFVSGRIGGSGLGLAMVASVIADHGGLMEVETVPGETVFRLNFPATTSAQALHITKNEETTI</sequence>
<evidence type="ECO:0000313" key="10">
    <source>
        <dbReference type="EMBL" id="ADE38458.1"/>
    </source>
</evidence>
<dbReference type="PANTHER" id="PTHR43065:SF10">
    <property type="entry name" value="PEROXIDE STRESS-ACTIVATED HISTIDINE KINASE MAK3"/>
    <property type="match status" value="1"/>
</dbReference>
<dbReference type="SMART" id="SM00388">
    <property type="entry name" value="HisKA"/>
    <property type="match status" value="1"/>
</dbReference>
<dbReference type="Pfam" id="PF00512">
    <property type="entry name" value="HisKA"/>
    <property type="match status" value="1"/>
</dbReference>
<evidence type="ECO:0000256" key="1">
    <source>
        <dbReference type="ARBA" id="ARBA00000085"/>
    </source>
</evidence>
<dbReference type="Pfam" id="PF00989">
    <property type="entry name" value="PAS"/>
    <property type="match status" value="1"/>
</dbReference>
<dbReference type="InterPro" id="IPR004358">
    <property type="entry name" value="Sig_transdc_His_kin-like_C"/>
</dbReference>
<dbReference type="SUPFAM" id="SSF47384">
    <property type="entry name" value="Homodimeric domain of signal transducing histidine kinase"/>
    <property type="match status" value="1"/>
</dbReference>
<comment type="catalytic activity">
    <reaction evidence="1">
        <text>ATP + protein L-histidine = ADP + protein N-phospho-L-histidine.</text>
        <dbReference type="EC" id="2.7.13.3"/>
    </reaction>
</comment>
<keyword evidence="4 10" id="KW-0808">Transferase</keyword>
<organism evidence="10 11">
    <name type="scientific">Puniceispirillum marinum (strain IMCC1322)</name>
    <dbReference type="NCBI Taxonomy" id="488538"/>
    <lineage>
        <taxon>Bacteria</taxon>
        <taxon>Pseudomonadati</taxon>
        <taxon>Pseudomonadota</taxon>
        <taxon>Alphaproteobacteria</taxon>
        <taxon>Candidatus Puniceispirillales</taxon>
        <taxon>Candidatus Puniceispirillaceae</taxon>
        <taxon>Candidatus Puniceispirillum</taxon>
    </lineage>
</organism>
<dbReference type="EC" id="2.7.13.3" evidence="2"/>
<keyword evidence="6 10" id="KW-0418">Kinase</keyword>
<protein>
    <recommendedName>
        <fullName evidence="2">histidine kinase</fullName>
        <ecNumber evidence="2">2.7.13.3</ecNumber>
    </recommendedName>
</protein>
<evidence type="ECO:0000256" key="6">
    <source>
        <dbReference type="ARBA" id="ARBA00022777"/>
    </source>
</evidence>
<dbReference type="InterPro" id="IPR013767">
    <property type="entry name" value="PAS_fold"/>
</dbReference>
<evidence type="ECO:0000256" key="8">
    <source>
        <dbReference type="ARBA" id="ARBA00023012"/>
    </source>
</evidence>
<keyword evidence="11" id="KW-1185">Reference proteome</keyword>
<dbReference type="STRING" id="488538.SAR116_0215"/>
<dbReference type="Gene3D" id="3.30.565.10">
    <property type="entry name" value="Histidine kinase-like ATPase, C-terminal domain"/>
    <property type="match status" value="1"/>
</dbReference>
<dbReference type="OrthoDB" id="9789238at2"/>
<dbReference type="Gene3D" id="3.30.450.20">
    <property type="entry name" value="PAS domain"/>
    <property type="match status" value="1"/>
</dbReference>
<evidence type="ECO:0000313" key="11">
    <source>
        <dbReference type="Proteomes" id="UP000007460"/>
    </source>
</evidence>
<dbReference type="PROSITE" id="PS50109">
    <property type="entry name" value="HIS_KIN"/>
    <property type="match status" value="1"/>
</dbReference>
<evidence type="ECO:0000256" key="7">
    <source>
        <dbReference type="ARBA" id="ARBA00022840"/>
    </source>
</evidence>
<dbReference type="EMBL" id="CP001751">
    <property type="protein sequence ID" value="ADE38458.1"/>
    <property type="molecule type" value="Genomic_DNA"/>
</dbReference>
<keyword evidence="8" id="KW-0902">Two-component regulatory system</keyword>
<name>D5BPH6_PUNMI</name>
<dbReference type="Proteomes" id="UP000007460">
    <property type="component" value="Chromosome"/>
</dbReference>
<dbReference type="CDD" id="cd00130">
    <property type="entry name" value="PAS"/>
    <property type="match status" value="1"/>
</dbReference>
<dbReference type="InterPro" id="IPR005467">
    <property type="entry name" value="His_kinase_dom"/>
</dbReference>
<gene>
    <name evidence="10" type="ordered locus">SAR116_0215</name>
</gene>
<dbReference type="InterPro" id="IPR003661">
    <property type="entry name" value="HisK_dim/P_dom"/>
</dbReference>
<dbReference type="InterPro" id="IPR003594">
    <property type="entry name" value="HATPase_dom"/>
</dbReference>
<evidence type="ECO:0000259" key="9">
    <source>
        <dbReference type="PROSITE" id="PS50109"/>
    </source>
</evidence>
<reference evidence="10 11" key="1">
    <citation type="journal article" date="2010" name="J. Bacteriol.">
        <title>Complete genome sequence of "Candidatus Puniceispirillum marinum" IMCC1322, a representative of the SAR116 clade in the Alphaproteobacteria.</title>
        <authorList>
            <person name="Oh H.M."/>
            <person name="Kwon K.K."/>
            <person name="Kang I."/>
            <person name="Kang S.G."/>
            <person name="Lee J.H."/>
            <person name="Kim S.J."/>
            <person name="Cho J.C."/>
        </authorList>
    </citation>
    <scope>NUCLEOTIDE SEQUENCE [LARGE SCALE GENOMIC DNA]</scope>
    <source>
        <strain evidence="10 11">IMCC1322</strain>
    </source>
</reference>
<dbReference type="SMART" id="SM00091">
    <property type="entry name" value="PAS"/>
    <property type="match status" value="1"/>
</dbReference>
<dbReference type="InterPro" id="IPR036097">
    <property type="entry name" value="HisK_dim/P_sf"/>
</dbReference>
<dbReference type="HOGENOM" id="CLU_000445_114_39_5"/>
<dbReference type="GO" id="GO:0005524">
    <property type="term" value="F:ATP binding"/>
    <property type="evidence" value="ECO:0007669"/>
    <property type="project" value="UniProtKB-KW"/>
</dbReference>
<dbReference type="GO" id="GO:0006355">
    <property type="term" value="P:regulation of DNA-templated transcription"/>
    <property type="evidence" value="ECO:0007669"/>
    <property type="project" value="InterPro"/>
</dbReference>
<dbReference type="SMART" id="SM00387">
    <property type="entry name" value="HATPase_c"/>
    <property type="match status" value="1"/>
</dbReference>
<dbReference type="AlphaFoldDB" id="D5BPH6"/>
<dbReference type="PRINTS" id="PR00344">
    <property type="entry name" value="BCTRLSENSOR"/>
</dbReference>
<keyword evidence="3" id="KW-0597">Phosphoprotein</keyword>
<dbReference type="Pfam" id="PF02518">
    <property type="entry name" value="HATPase_c"/>
    <property type="match status" value="1"/>
</dbReference>
<dbReference type="KEGG" id="apb:SAR116_0215"/>
<evidence type="ECO:0000256" key="5">
    <source>
        <dbReference type="ARBA" id="ARBA00022741"/>
    </source>
</evidence>
<dbReference type="PANTHER" id="PTHR43065">
    <property type="entry name" value="SENSOR HISTIDINE KINASE"/>
    <property type="match status" value="1"/>
</dbReference>
<dbReference type="CDD" id="cd00082">
    <property type="entry name" value="HisKA"/>
    <property type="match status" value="1"/>
</dbReference>
<dbReference type="SUPFAM" id="SSF55874">
    <property type="entry name" value="ATPase domain of HSP90 chaperone/DNA topoisomerase II/histidine kinase"/>
    <property type="match status" value="1"/>
</dbReference>
<keyword evidence="7" id="KW-0067">ATP-binding</keyword>
<feature type="domain" description="Histidine kinase" evidence="9">
    <location>
        <begin position="158"/>
        <end position="375"/>
    </location>
</feature>
<dbReference type="Gene3D" id="1.10.287.130">
    <property type="match status" value="1"/>
</dbReference>
<dbReference type="RefSeq" id="WP_013045088.1">
    <property type="nucleotide sequence ID" value="NC_014010.1"/>
</dbReference>
<evidence type="ECO:0000256" key="3">
    <source>
        <dbReference type="ARBA" id="ARBA00022553"/>
    </source>
</evidence>
<accession>D5BPH6</accession>
<evidence type="ECO:0000256" key="2">
    <source>
        <dbReference type="ARBA" id="ARBA00012438"/>
    </source>
</evidence>
<dbReference type="eggNOG" id="COG3852">
    <property type="taxonomic scope" value="Bacteria"/>
</dbReference>
<keyword evidence="5" id="KW-0547">Nucleotide-binding</keyword>
<dbReference type="InterPro" id="IPR000014">
    <property type="entry name" value="PAS"/>
</dbReference>
<dbReference type="InterPro" id="IPR036890">
    <property type="entry name" value="HATPase_C_sf"/>
</dbReference>
<dbReference type="GO" id="GO:0000155">
    <property type="term" value="F:phosphorelay sensor kinase activity"/>
    <property type="evidence" value="ECO:0007669"/>
    <property type="project" value="InterPro"/>
</dbReference>
<proteinExistence type="predicted"/>
<evidence type="ECO:0000256" key="4">
    <source>
        <dbReference type="ARBA" id="ARBA00022679"/>
    </source>
</evidence>